<keyword evidence="2" id="KW-1003">Cell membrane</keyword>
<organism evidence="7">
    <name type="scientific">freshwater metagenome</name>
    <dbReference type="NCBI Taxonomy" id="449393"/>
    <lineage>
        <taxon>unclassified sequences</taxon>
        <taxon>metagenomes</taxon>
        <taxon>ecological metagenomes</taxon>
    </lineage>
</organism>
<feature type="transmembrane region" description="Helical" evidence="6">
    <location>
        <begin position="337"/>
        <end position="355"/>
    </location>
</feature>
<dbReference type="GO" id="GO:0005886">
    <property type="term" value="C:plasma membrane"/>
    <property type="evidence" value="ECO:0007669"/>
    <property type="project" value="UniProtKB-SubCell"/>
</dbReference>
<dbReference type="EMBL" id="CAEZXM010000053">
    <property type="protein sequence ID" value="CAB4684427.1"/>
    <property type="molecule type" value="Genomic_DNA"/>
</dbReference>
<dbReference type="Pfam" id="PF02653">
    <property type="entry name" value="BPD_transp_2"/>
    <property type="match status" value="1"/>
</dbReference>
<evidence type="ECO:0000313" key="7">
    <source>
        <dbReference type="EMBL" id="CAB4684427.1"/>
    </source>
</evidence>
<dbReference type="GO" id="GO:0022857">
    <property type="term" value="F:transmembrane transporter activity"/>
    <property type="evidence" value="ECO:0007669"/>
    <property type="project" value="InterPro"/>
</dbReference>
<sequence>MSTTYVDLADPKASWWTTMSRSRQIMLMFFGAFLVLSLARAVSGENDLTSEFTVTNTIALTLPILLAALGGLLSERAGIVNIGLEGMMILGTWGAGFFGYHYGPWGALIGGALAGAVGGLVHAVATVTFGVDHVISGTAINLLAFGWARFLSASLFKGRGSGSETNSPGFDTSKGMPTWRMPGFADDGWLARLEFKHWPIVSDLAGISRGLLGSWKVYELVAVAAVPLVAWLVWKTKFGLRLRSSGEKPSAADSLGVNVVVVRYLAVMASGALAGVGGALLVLRNNGAYSEGQTNSRGFLGLAALIFGNWKPTGVLAGATLFGFLDTLQLTASTAVRGLYLLGVVGCLIGSIVFFRRKNVRLGRSLAAICAALLVFYVSGIDMNDDLVKTLPYLGTLLVLAVFSRRLRPPAASGQPWRKGQIT</sequence>
<reference evidence="7" key="1">
    <citation type="submission" date="2020-05" db="EMBL/GenBank/DDBJ databases">
        <authorList>
            <person name="Chiriac C."/>
            <person name="Salcher M."/>
            <person name="Ghai R."/>
            <person name="Kavagutti S V."/>
        </authorList>
    </citation>
    <scope>NUCLEOTIDE SEQUENCE</scope>
</reference>
<evidence type="ECO:0000256" key="5">
    <source>
        <dbReference type="ARBA" id="ARBA00023136"/>
    </source>
</evidence>
<dbReference type="InterPro" id="IPR001851">
    <property type="entry name" value="ABC_transp_permease"/>
</dbReference>
<evidence type="ECO:0000256" key="4">
    <source>
        <dbReference type="ARBA" id="ARBA00022989"/>
    </source>
</evidence>
<comment type="subcellular location">
    <subcellularLocation>
        <location evidence="1">Cell membrane</location>
        <topology evidence="1">Multi-pass membrane protein</topology>
    </subcellularLocation>
</comment>
<feature type="transmembrane region" description="Helical" evidence="6">
    <location>
        <begin position="264"/>
        <end position="283"/>
    </location>
</feature>
<evidence type="ECO:0000256" key="3">
    <source>
        <dbReference type="ARBA" id="ARBA00022692"/>
    </source>
</evidence>
<keyword evidence="3 6" id="KW-0812">Transmembrane</keyword>
<dbReference type="AlphaFoldDB" id="A0A6J6NDY7"/>
<keyword evidence="5 6" id="KW-0472">Membrane</keyword>
<gene>
    <name evidence="7" type="ORF">UFOPK2366_00408</name>
</gene>
<dbReference type="PANTHER" id="PTHR43370:SF1">
    <property type="entry name" value="GUANOSINE ABC TRANSPORTER PERMEASE PROTEIN NUPQ"/>
    <property type="match status" value="1"/>
</dbReference>
<feature type="transmembrane region" description="Helical" evidence="6">
    <location>
        <begin position="107"/>
        <end position="127"/>
    </location>
</feature>
<proteinExistence type="predicted"/>
<feature type="transmembrane region" description="Helical" evidence="6">
    <location>
        <begin position="362"/>
        <end position="381"/>
    </location>
</feature>
<keyword evidence="4 6" id="KW-1133">Transmembrane helix</keyword>
<dbReference type="PANTHER" id="PTHR43370">
    <property type="entry name" value="SUGAR ABC TRANSPORTER INTEGRAL MEMBRANE PROTEIN-RELATED"/>
    <property type="match status" value="1"/>
</dbReference>
<evidence type="ECO:0000256" key="1">
    <source>
        <dbReference type="ARBA" id="ARBA00004651"/>
    </source>
</evidence>
<feature type="transmembrane region" description="Helical" evidence="6">
    <location>
        <begin position="79"/>
        <end position="100"/>
    </location>
</feature>
<feature type="transmembrane region" description="Helical" evidence="6">
    <location>
        <begin position="217"/>
        <end position="234"/>
    </location>
</feature>
<name>A0A6J6NDY7_9ZZZZ</name>
<protein>
    <submittedName>
        <fullName evidence="7">Unannotated protein</fullName>
    </submittedName>
</protein>
<feature type="transmembrane region" description="Helical" evidence="6">
    <location>
        <begin position="299"/>
        <end position="325"/>
    </location>
</feature>
<evidence type="ECO:0000256" key="6">
    <source>
        <dbReference type="SAM" id="Phobius"/>
    </source>
</evidence>
<feature type="transmembrane region" description="Helical" evidence="6">
    <location>
        <begin position="54"/>
        <end position="73"/>
    </location>
</feature>
<feature type="transmembrane region" description="Helical" evidence="6">
    <location>
        <begin position="25"/>
        <end position="42"/>
    </location>
</feature>
<dbReference type="CDD" id="cd06580">
    <property type="entry name" value="TM_PBP1_transp_TpRbsC_like"/>
    <property type="match status" value="1"/>
</dbReference>
<accession>A0A6J6NDY7</accession>
<evidence type="ECO:0000256" key="2">
    <source>
        <dbReference type="ARBA" id="ARBA00022475"/>
    </source>
</evidence>